<dbReference type="OMA" id="VTEFLMF"/>
<comment type="catalytic activity">
    <reaction evidence="8">
        <text>L-seryl-[protein] + ATP = O-phospho-L-seryl-[protein] + ADP + H(+)</text>
        <dbReference type="Rhea" id="RHEA:17989"/>
        <dbReference type="Rhea" id="RHEA-COMP:9863"/>
        <dbReference type="Rhea" id="RHEA-COMP:11604"/>
        <dbReference type="ChEBI" id="CHEBI:15378"/>
        <dbReference type="ChEBI" id="CHEBI:29999"/>
        <dbReference type="ChEBI" id="CHEBI:30616"/>
        <dbReference type="ChEBI" id="CHEBI:83421"/>
        <dbReference type="ChEBI" id="CHEBI:456216"/>
        <dbReference type="EC" id="2.7.11.1"/>
    </reaction>
</comment>
<evidence type="ECO:0000256" key="4">
    <source>
        <dbReference type="ARBA" id="ARBA00022741"/>
    </source>
</evidence>
<evidence type="ECO:0000256" key="1">
    <source>
        <dbReference type="ARBA" id="ARBA00012513"/>
    </source>
</evidence>
<keyword evidence="2" id="KW-0723">Serine/threonine-protein kinase</keyword>
<dbReference type="Gramene" id="CDY58290">
    <property type="protein sequence ID" value="CDY58290"/>
    <property type="gene ID" value="GSBRNA2T00023356001"/>
</dbReference>
<reference evidence="10 11" key="1">
    <citation type="journal article" date="2014" name="Science">
        <title>Plant genetics. Early allopolyploid evolution in the post-Neolithic Brassica napus oilseed genome.</title>
        <authorList>
            <person name="Chalhoub B."/>
            <person name="Denoeud F."/>
            <person name="Liu S."/>
            <person name="Parkin I.A."/>
            <person name="Tang H."/>
            <person name="Wang X."/>
            <person name="Chiquet J."/>
            <person name="Belcram H."/>
            <person name="Tong C."/>
            <person name="Samans B."/>
            <person name="Correa M."/>
            <person name="Da Silva C."/>
            <person name="Just J."/>
            <person name="Falentin C."/>
            <person name="Koh C.S."/>
            <person name="Le Clainche I."/>
            <person name="Bernard M."/>
            <person name="Bento P."/>
            <person name="Noel B."/>
            <person name="Labadie K."/>
            <person name="Alberti A."/>
            <person name="Charles M."/>
            <person name="Arnaud D."/>
            <person name="Guo H."/>
            <person name="Daviaud C."/>
            <person name="Alamery S."/>
            <person name="Jabbari K."/>
            <person name="Zhao M."/>
            <person name="Edger P.P."/>
            <person name="Chelaifa H."/>
            <person name="Tack D."/>
            <person name="Lassalle G."/>
            <person name="Mestiri I."/>
            <person name="Schnel N."/>
            <person name="Le Paslier M.C."/>
            <person name="Fan G."/>
            <person name="Renault V."/>
            <person name="Bayer P.E."/>
            <person name="Golicz A.A."/>
            <person name="Manoli S."/>
            <person name="Lee T.H."/>
            <person name="Thi V.H."/>
            <person name="Chalabi S."/>
            <person name="Hu Q."/>
            <person name="Fan C."/>
            <person name="Tollenaere R."/>
            <person name="Lu Y."/>
            <person name="Battail C."/>
            <person name="Shen J."/>
            <person name="Sidebottom C.H."/>
            <person name="Wang X."/>
            <person name="Canaguier A."/>
            <person name="Chauveau A."/>
            <person name="Berard A."/>
            <person name="Deniot G."/>
            <person name="Guan M."/>
            <person name="Liu Z."/>
            <person name="Sun F."/>
            <person name="Lim Y.P."/>
            <person name="Lyons E."/>
            <person name="Town C.D."/>
            <person name="Bancroft I."/>
            <person name="Wang X."/>
            <person name="Meng J."/>
            <person name="Ma J."/>
            <person name="Pires J.C."/>
            <person name="King G.J."/>
            <person name="Brunel D."/>
            <person name="Delourme R."/>
            <person name="Renard M."/>
            <person name="Aury J.M."/>
            <person name="Adams K.L."/>
            <person name="Batley J."/>
            <person name="Snowdon R.J."/>
            <person name="Tost J."/>
            <person name="Edwards D."/>
            <person name="Zhou Y."/>
            <person name="Hua W."/>
            <person name="Sharpe A.G."/>
            <person name="Paterson A.H."/>
            <person name="Guan C."/>
            <person name="Wincker P."/>
        </authorList>
    </citation>
    <scope>NUCLEOTIDE SEQUENCE [LARGE SCALE GENOMIC DNA]</scope>
    <source>
        <strain evidence="11">cv. Darmor-bzh</strain>
    </source>
</reference>
<keyword evidence="11" id="KW-1185">Reference proteome</keyword>
<dbReference type="InterPro" id="IPR051334">
    <property type="entry name" value="SRPK"/>
</dbReference>
<keyword evidence="6" id="KW-0067">ATP-binding</keyword>
<accession>A0A078J3C3</accession>
<dbReference type="GO" id="GO:0005524">
    <property type="term" value="F:ATP binding"/>
    <property type="evidence" value="ECO:0007669"/>
    <property type="project" value="UniProtKB-KW"/>
</dbReference>
<sequence length="304" mass="34151">MYNAPGSSAPFILSVPCLLRSMALAYGELKPDLRMYWFVFFTEGSVSGTNFSLLLSCGVFLCGHKKFESVTEFLMFFNRVQVSVSLSFLASIFRLARRFVITCWFWLDYLQRELSVVHSDLKPENVLVPSMIGPSKVPRKSAHGVGSAVNGKPLNSSEEDCPSTSASSGLEVKQGARQRYTVANRTNTGSKYTTSADSGRLRVYVLNLPLEMYCSIPIAETTMIEMSRIGGRLNKEHLPLMMELLGMMPRKIALGGRYSRDLFNRHGDLGHIRRLRFWPMSSVSLTFLDQLWSSLSTTFSFTQT</sequence>
<evidence type="ECO:0000256" key="6">
    <source>
        <dbReference type="ARBA" id="ARBA00022840"/>
    </source>
</evidence>
<evidence type="ECO:0000313" key="11">
    <source>
        <dbReference type="Proteomes" id="UP000028999"/>
    </source>
</evidence>
<proteinExistence type="predicted"/>
<evidence type="ECO:0000256" key="3">
    <source>
        <dbReference type="ARBA" id="ARBA00022679"/>
    </source>
</evidence>
<dbReference type="PANTHER" id="PTHR47634:SF9">
    <property type="entry name" value="PROTEIN KINASE DOMAIN-CONTAINING PROTEIN-RELATED"/>
    <property type="match status" value="1"/>
</dbReference>
<organism evidence="10 11">
    <name type="scientific">Brassica napus</name>
    <name type="common">Rape</name>
    <dbReference type="NCBI Taxonomy" id="3708"/>
    <lineage>
        <taxon>Eukaryota</taxon>
        <taxon>Viridiplantae</taxon>
        <taxon>Streptophyta</taxon>
        <taxon>Embryophyta</taxon>
        <taxon>Tracheophyta</taxon>
        <taxon>Spermatophyta</taxon>
        <taxon>Magnoliopsida</taxon>
        <taxon>eudicotyledons</taxon>
        <taxon>Gunneridae</taxon>
        <taxon>Pentapetalae</taxon>
        <taxon>rosids</taxon>
        <taxon>malvids</taxon>
        <taxon>Brassicales</taxon>
        <taxon>Brassicaceae</taxon>
        <taxon>Brassiceae</taxon>
        <taxon>Brassica</taxon>
    </lineage>
</organism>
<keyword evidence="4" id="KW-0547">Nucleotide-binding</keyword>
<evidence type="ECO:0000256" key="2">
    <source>
        <dbReference type="ARBA" id="ARBA00022527"/>
    </source>
</evidence>
<evidence type="ECO:0000256" key="7">
    <source>
        <dbReference type="ARBA" id="ARBA00047899"/>
    </source>
</evidence>
<dbReference type="SUPFAM" id="SSF56112">
    <property type="entry name" value="Protein kinase-like (PK-like)"/>
    <property type="match status" value="1"/>
</dbReference>
<evidence type="ECO:0000313" key="10">
    <source>
        <dbReference type="EMBL" id="CDY58290.1"/>
    </source>
</evidence>
<keyword evidence="5" id="KW-0418">Kinase</keyword>
<dbReference type="PaxDb" id="3708-A0A078J3C3"/>
<dbReference type="STRING" id="3708.A0A078J3C3"/>
<dbReference type="AlphaFoldDB" id="A0A078J3C3"/>
<evidence type="ECO:0000256" key="5">
    <source>
        <dbReference type="ARBA" id="ARBA00022777"/>
    </source>
</evidence>
<gene>
    <name evidence="10" type="primary">BnaCnng32910D</name>
    <name evidence="10" type="ORF">GSBRNA2T00023356001</name>
</gene>
<dbReference type="EMBL" id="LK033653">
    <property type="protein sequence ID" value="CDY58290.1"/>
    <property type="molecule type" value="Genomic_DNA"/>
</dbReference>
<feature type="region of interest" description="Disordered" evidence="9">
    <location>
        <begin position="136"/>
        <end position="169"/>
    </location>
</feature>
<name>A0A078J3C3_BRANA</name>
<evidence type="ECO:0000256" key="9">
    <source>
        <dbReference type="SAM" id="MobiDB-lite"/>
    </source>
</evidence>
<dbReference type="InterPro" id="IPR011009">
    <property type="entry name" value="Kinase-like_dom_sf"/>
</dbReference>
<protein>
    <recommendedName>
        <fullName evidence="1">non-specific serine/threonine protein kinase</fullName>
        <ecNumber evidence="1">2.7.11.1</ecNumber>
    </recommendedName>
</protein>
<dbReference type="GO" id="GO:0004674">
    <property type="term" value="F:protein serine/threonine kinase activity"/>
    <property type="evidence" value="ECO:0007669"/>
    <property type="project" value="UniProtKB-KW"/>
</dbReference>
<dbReference type="PANTHER" id="PTHR47634">
    <property type="entry name" value="PROTEIN KINASE DOMAIN-CONTAINING PROTEIN-RELATED"/>
    <property type="match status" value="1"/>
</dbReference>
<dbReference type="Proteomes" id="UP000028999">
    <property type="component" value="Unassembled WGS sequence"/>
</dbReference>
<comment type="catalytic activity">
    <reaction evidence="7">
        <text>L-threonyl-[protein] + ATP = O-phospho-L-threonyl-[protein] + ADP + H(+)</text>
        <dbReference type="Rhea" id="RHEA:46608"/>
        <dbReference type="Rhea" id="RHEA-COMP:11060"/>
        <dbReference type="Rhea" id="RHEA-COMP:11605"/>
        <dbReference type="ChEBI" id="CHEBI:15378"/>
        <dbReference type="ChEBI" id="CHEBI:30013"/>
        <dbReference type="ChEBI" id="CHEBI:30616"/>
        <dbReference type="ChEBI" id="CHEBI:61977"/>
        <dbReference type="ChEBI" id="CHEBI:456216"/>
        <dbReference type="EC" id="2.7.11.1"/>
    </reaction>
</comment>
<keyword evidence="3" id="KW-0808">Transferase</keyword>
<dbReference type="EC" id="2.7.11.1" evidence="1"/>
<evidence type="ECO:0000256" key="8">
    <source>
        <dbReference type="ARBA" id="ARBA00048679"/>
    </source>
</evidence>